<evidence type="ECO:0000313" key="2">
    <source>
        <dbReference type="Proteomes" id="UP001516400"/>
    </source>
</evidence>
<evidence type="ECO:0000313" key="1">
    <source>
        <dbReference type="EMBL" id="KAL3269733.1"/>
    </source>
</evidence>
<protein>
    <submittedName>
        <fullName evidence="1">Uncharacterized protein</fullName>
    </submittedName>
</protein>
<dbReference type="AlphaFoldDB" id="A0ABD2MTF7"/>
<name>A0ABD2MTF7_9CUCU</name>
<accession>A0ABD2MTF7</accession>
<dbReference type="Proteomes" id="UP001516400">
    <property type="component" value="Unassembled WGS sequence"/>
</dbReference>
<organism evidence="1 2">
    <name type="scientific">Cryptolaemus montrouzieri</name>
    <dbReference type="NCBI Taxonomy" id="559131"/>
    <lineage>
        <taxon>Eukaryota</taxon>
        <taxon>Metazoa</taxon>
        <taxon>Ecdysozoa</taxon>
        <taxon>Arthropoda</taxon>
        <taxon>Hexapoda</taxon>
        <taxon>Insecta</taxon>
        <taxon>Pterygota</taxon>
        <taxon>Neoptera</taxon>
        <taxon>Endopterygota</taxon>
        <taxon>Coleoptera</taxon>
        <taxon>Polyphaga</taxon>
        <taxon>Cucujiformia</taxon>
        <taxon>Coccinelloidea</taxon>
        <taxon>Coccinellidae</taxon>
        <taxon>Scymninae</taxon>
        <taxon>Scymnini</taxon>
        <taxon>Cryptolaemus</taxon>
    </lineage>
</organism>
<gene>
    <name evidence="1" type="ORF">HHI36_008793</name>
</gene>
<comment type="caution">
    <text evidence="1">The sequence shown here is derived from an EMBL/GenBank/DDBJ whole genome shotgun (WGS) entry which is preliminary data.</text>
</comment>
<reference evidence="1 2" key="1">
    <citation type="journal article" date="2021" name="BMC Biol.">
        <title>Horizontally acquired antibacterial genes associated with adaptive radiation of ladybird beetles.</title>
        <authorList>
            <person name="Li H.S."/>
            <person name="Tang X.F."/>
            <person name="Huang Y.H."/>
            <person name="Xu Z.Y."/>
            <person name="Chen M.L."/>
            <person name="Du X.Y."/>
            <person name="Qiu B.Y."/>
            <person name="Chen P.T."/>
            <person name="Zhang W."/>
            <person name="Slipinski A."/>
            <person name="Escalona H.E."/>
            <person name="Waterhouse R.M."/>
            <person name="Zwick A."/>
            <person name="Pang H."/>
        </authorList>
    </citation>
    <scope>NUCLEOTIDE SEQUENCE [LARGE SCALE GENOMIC DNA]</scope>
    <source>
        <strain evidence="1">SYSU2018</strain>
    </source>
</reference>
<dbReference type="EMBL" id="JABFTP020000021">
    <property type="protein sequence ID" value="KAL3269733.1"/>
    <property type="molecule type" value="Genomic_DNA"/>
</dbReference>
<proteinExistence type="predicted"/>
<sequence length="141" mass="16513">MQVIGSDWRKGSNSSWEKANSDLEKKRYKRSHFGFYFICGGYRFDRVVDILAEKQRKYQPRINDNEININSEVHVGIGVAPIQQETKFCYLGSMISLDTKTPIDIKRRKAIVKQALLKQYSLLTSTHFHTETECRQDLYMD</sequence>
<keyword evidence="2" id="KW-1185">Reference proteome</keyword>